<sequence>MGLQSKFLTFNTNIYITRQSEEYKNAREKDDSITEDIRKKFRENGYPVQEDFIQGSLATNTAIKEKGKDFDIDRAIVINENDAPTDPTIPKKVVLEILENRGFKNAKIKKPCVTADYKNEDLHIDIPIYSKSESGYYKLAVGKKNSDENNREWSDSDPKGLIDWINAKDSSGIYETQKLQQFKRLTRYIKRWRNIKFHEDTCRKVFSIGLTVMLKEKFQSSINDEGLENDLEALKNTIDQILDQSNYFLYQNDSQWKVKVDLPVSPYRDIFSGSSIDTGTQLKNKLSTLRNNLKKVIDESDESKQCDLLREIFGEDFPESTKNNSKNEAAKVVFPSAGSVGTSQGA</sequence>
<dbReference type="GO" id="GO:0051607">
    <property type="term" value="P:defense response to virus"/>
    <property type="evidence" value="ECO:0007669"/>
    <property type="project" value="UniProtKB-KW"/>
</dbReference>
<evidence type="ECO:0008006" key="5">
    <source>
        <dbReference type="Google" id="ProtNLM"/>
    </source>
</evidence>
<evidence type="ECO:0000313" key="3">
    <source>
        <dbReference type="EMBL" id="SDC52980.1"/>
    </source>
</evidence>
<gene>
    <name evidence="3" type="ORF">SAMN05421749_106135</name>
</gene>
<dbReference type="GO" id="GO:0016779">
    <property type="term" value="F:nucleotidyltransferase activity"/>
    <property type="evidence" value="ECO:0007669"/>
    <property type="project" value="InterPro"/>
</dbReference>
<dbReference type="Pfam" id="PF18144">
    <property type="entry name" value="SMODS"/>
    <property type="match status" value="1"/>
</dbReference>
<dbReference type="CDD" id="cd05400">
    <property type="entry name" value="NT_2-5OAS_ClassI-CCAase"/>
    <property type="match status" value="1"/>
</dbReference>
<reference evidence="4" key="1">
    <citation type="submission" date="2016-09" db="EMBL/GenBank/DDBJ databases">
        <authorList>
            <person name="Varghese N."/>
            <person name="Submissions S."/>
        </authorList>
    </citation>
    <scope>NUCLEOTIDE SEQUENCE [LARGE SCALE GENOMIC DNA]</scope>
    <source>
        <strain evidence="4">ANC 3699</strain>
    </source>
</reference>
<keyword evidence="1" id="KW-0051">Antiviral defense</keyword>
<dbReference type="InterPro" id="IPR006116">
    <property type="entry name" value="NT_2-5OAS_ClassI-CCAase"/>
</dbReference>
<protein>
    <recommendedName>
        <fullName evidence="5">Nucleotidyltransferase</fullName>
    </recommendedName>
</protein>
<dbReference type="EMBL" id="FMYK01000006">
    <property type="protein sequence ID" value="SDC52980.1"/>
    <property type="molecule type" value="Genomic_DNA"/>
</dbReference>
<evidence type="ECO:0000256" key="1">
    <source>
        <dbReference type="ARBA" id="ARBA00023118"/>
    </source>
</evidence>
<name>A0A1G6MBZ2_9GAMM</name>
<dbReference type="OrthoDB" id="5569081at2"/>
<evidence type="ECO:0000256" key="2">
    <source>
        <dbReference type="SAM" id="MobiDB-lite"/>
    </source>
</evidence>
<feature type="region of interest" description="Disordered" evidence="2">
    <location>
        <begin position="317"/>
        <end position="346"/>
    </location>
</feature>
<dbReference type="RefSeq" id="WP_092620383.1">
    <property type="nucleotide sequence ID" value="NZ_FMYK01000006.1"/>
</dbReference>
<dbReference type="AlphaFoldDB" id="A0A1G6MBZ2"/>
<evidence type="ECO:0000313" key="4">
    <source>
        <dbReference type="Proteomes" id="UP000242317"/>
    </source>
</evidence>
<proteinExistence type="predicted"/>
<organism evidence="3 4">
    <name type="scientific">Acinetobacter marinus</name>
    <dbReference type="NCBI Taxonomy" id="281375"/>
    <lineage>
        <taxon>Bacteria</taxon>
        <taxon>Pseudomonadati</taxon>
        <taxon>Pseudomonadota</taxon>
        <taxon>Gammaproteobacteria</taxon>
        <taxon>Moraxellales</taxon>
        <taxon>Moraxellaceae</taxon>
        <taxon>Acinetobacter</taxon>
    </lineage>
</organism>
<dbReference type="Proteomes" id="UP000242317">
    <property type="component" value="Unassembled WGS sequence"/>
</dbReference>
<accession>A0A1G6MBZ2</accession>
<keyword evidence="4" id="KW-1185">Reference proteome</keyword>